<protein>
    <submittedName>
        <fullName evidence="2">MarR family transcriptional regulator</fullName>
    </submittedName>
</protein>
<reference evidence="2 3" key="1">
    <citation type="journal article" date="2016" name="Genome Announc.">
        <title>Draft Genome Sequence of Planomonospora sphaerica JCM9374, a Rare Actinomycete.</title>
        <authorList>
            <person name="Dohra H."/>
            <person name="Suzuki T."/>
            <person name="Inoue Y."/>
            <person name="Kodani S."/>
        </authorList>
    </citation>
    <scope>NUCLEOTIDE SEQUENCE [LARGE SCALE GENOMIC DNA]</scope>
    <source>
        <strain evidence="2 3">JCM 9374</strain>
    </source>
</reference>
<dbReference type="SMART" id="SM00347">
    <property type="entry name" value="HTH_MARR"/>
    <property type="match status" value="1"/>
</dbReference>
<dbReference type="InterPro" id="IPR036390">
    <property type="entry name" value="WH_DNA-bd_sf"/>
</dbReference>
<proteinExistence type="predicted"/>
<dbReference type="PROSITE" id="PS50995">
    <property type="entry name" value="HTH_MARR_2"/>
    <property type="match status" value="1"/>
</dbReference>
<dbReference type="InterPro" id="IPR036388">
    <property type="entry name" value="WH-like_DNA-bd_sf"/>
</dbReference>
<dbReference type="GO" id="GO:0006950">
    <property type="term" value="P:response to stress"/>
    <property type="evidence" value="ECO:0007669"/>
    <property type="project" value="TreeGrafter"/>
</dbReference>
<feature type="domain" description="HTH marR-type" evidence="1">
    <location>
        <begin position="9"/>
        <end position="141"/>
    </location>
</feature>
<dbReference type="Proteomes" id="UP000077701">
    <property type="component" value="Unassembled WGS sequence"/>
</dbReference>
<evidence type="ECO:0000313" key="3">
    <source>
        <dbReference type="Proteomes" id="UP000077701"/>
    </source>
</evidence>
<dbReference type="EMBL" id="BDCX01000006">
    <property type="protein sequence ID" value="GAT67248.1"/>
    <property type="molecule type" value="Genomic_DNA"/>
</dbReference>
<dbReference type="InterPro" id="IPR000835">
    <property type="entry name" value="HTH_MarR-typ"/>
</dbReference>
<organism evidence="2 3">
    <name type="scientific">Planomonospora sphaerica</name>
    <dbReference type="NCBI Taxonomy" id="161355"/>
    <lineage>
        <taxon>Bacteria</taxon>
        <taxon>Bacillati</taxon>
        <taxon>Actinomycetota</taxon>
        <taxon>Actinomycetes</taxon>
        <taxon>Streptosporangiales</taxon>
        <taxon>Streptosporangiaceae</taxon>
        <taxon>Planomonospora</taxon>
    </lineage>
</organism>
<sequence>MSTLRPGKATELWLRWKRAHEMVRAAVVAETTAASGVSEAELGVLVCLHESGGSLRQNALAVALGWDRTRLSHLLTRMADRGYVARDKVKNGVEIALCPAGSNVIDATLPTLETATRRHLLDRLGPDDAKTLKALIDRLLPGEGVAAEAKTGAPDARP</sequence>
<dbReference type="SUPFAM" id="SSF46785">
    <property type="entry name" value="Winged helix' DNA-binding domain"/>
    <property type="match status" value="1"/>
</dbReference>
<dbReference type="RefSeq" id="WP_068897325.1">
    <property type="nucleotide sequence ID" value="NZ_BDCX01000006.1"/>
</dbReference>
<gene>
    <name evidence="2" type="ORF">PS9374_02901</name>
</gene>
<dbReference type="AlphaFoldDB" id="A0A171CUN7"/>
<dbReference type="InterPro" id="IPR039422">
    <property type="entry name" value="MarR/SlyA-like"/>
</dbReference>
<dbReference type="PANTHER" id="PTHR33164">
    <property type="entry name" value="TRANSCRIPTIONAL REGULATOR, MARR FAMILY"/>
    <property type="match status" value="1"/>
</dbReference>
<evidence type="ECO:0000259" key="1">
    <source>
        <dbReference type="PROSITE" id="PS50995"/>
    </source>
</evidence>
<dbReference type="InterPro" id="IPR055767">
    <property type="entry name" value="DUF7343"/>
</dbReference>
<keyword evidence="3" id="KW-1185">Reference proteome</keyword>
<comment type="caution">
    <text evidence="2">The sequence shown here is derived from an EMBL/GenBank/DDBJ whole genome shotgun (WGS) entry which is preliminary data.</text>
</comment>
<dbReference type="OrthoDB" id="3254910at2"/>
<reference evidence="3" key="2">
    <citation type="submission" date="2016-04" db="EMBL/GenBank/DDBJ databases">
        <title>Planomonospora sphaerica JCM9374 whole genome shotgun sequence.</title>
        <authorList>
            <person name="Suzuki T."/>
            <person name="Dohra H."/>
            <person name="Kodani S."/>
        </authorList>
    </citation>
    <scope>NUCLEOTIDE SEQUENCE [LARGE SCALE GENOMIC DNA]</scope>
    <source>
        <strain evidence="3">JCM 9374</strain>
    </source>
</reference>
<accession>A0A171CUN7</accession>
<dbReference type="Gene3D" id="1.10.10.10">
    <property type="entry name" value="Winged helix-like DNA-binding domain superfamily/Winged helix DNA-binding domain"/>
    <property type="match status" value="1"/>
</dbReference>
<dbReference type="PANTHER" id="PTHR33164:SF99">
    <property type="entry name" value="MARR FAMILY REGULATORY PROTEIN"/>
    <property type="match status" value="1"/>
</dbReference>
<name>A0A171CUN7_9ACTN</name>
<dbReference type="GO" id="GO:0003700">
    <property type="term" value="F:DNA-binding transcription factor activity"/>
    <property type="evidence" value="ECO:0007669"/>
    <property type="project" value="InterPro"/>
</dbReference>
<dbReference type="Pfam" id="PF24034">
    <property type="entry name" value="DUF7343"/>
    <property type="match status" value="1"/>
</dbReference>
<evidence type="ECO:0000313" key="2">
    <source>
        <dbReference type="EMBL" id="GAT67248.1"/>
    </source>
</evidence>